<proteinExistence type="predicted"/>
<gene>
    <name evidence="2" type="ORF">XF4B_76590</name>
</gene>
<accession>A0A809ZK92</accession>
<dbReference type="EMBL" id="AP023094">
    <property type="protein sequence ID" value="BCE51310.1"/>
    <property type="molecule type" value="Genomic_DNA"/>
</dbReference>
<sequence>MRTAFERPQALFELAVAVLQFFVLAGELAQLVLQPLDPHLGVIVRLREDRRTQGEQRGGRHGAGKDLKSG</sequence>
<evidence type="ECO:0000256" key="1">
    <source>
        <dbReference type="SAM" id="MobiDB-lite"/>
    </source>
</evidence>
<feature type="region of interest" description="Disordered" evidence="1">
    <location>
        <begin position="51"/>
        <end position="70"/>
    </location>
</feature>
<reference evidence="2" key="1">
    <citation type="submission" date="2020-05" db="EMBL/GenBank/DDBJ databases">
        <title>Complete genome sequence of Bradyrhizobium diazoefficiens XF4 isolated from soybean nodule.</title>
        <authorList>
            <person name="Noda R."/>
            <person name="Kakizaki K."/>
            <person name="Minamisawa K."/>
        </authorList>
    </citation>
    <scope>NUCLEOTIDE SEQUENCE</scope>
    <source>
        <strain evidence="2">XF4</strain>
    </source>
</reference>
<dbReference type="AlphaFoldDB" id="A0A809ZK92"/>
<organism evidence="2">
    <name type="scientific">Bradyrhizobium diazoefficiens</name>
    <dbReference type="NCBI Taxonomy" id="1355477"/>
    <lineage>
        <taxon>Bacteria</taxon>
        <taxon>Pseudomonadati</taxon>
        <taxon>Pseudomonadota</taxon>
        <taxon>Alphaproteobacteria</taxon>
        <taxon>Hyphomicrobiales</taxon>
        <taxon>Nitrobacteraceae</taxon>
        <taxon>Bradyrhizobium</taxon>
    </lineage>
</organism>
<evidence type="ECO:0000313" key="2">
    <source>
        <dbReference type="EMBL" id="BCE51310.1"/>
    </source>
</evidence>
<protein>
    <submittedName>
        <fullName evidence="2">Uncharacterized protein</fullName>
    </submittedName>
</protein>
<name>A0A809ZK92_9BRAD</name>